<dbReference type="KEGG" id="cqi:110727542"/>
<sequence>MEPQKSNWSELCPELLLEIADRLKTRTNVYNFRAVCKNWHDSLSKIPRNLPFLSPLFPHRFWAFDSDFFSTLSSGNLHHLIAYAVYLIRPRNIPESSKPWLLTVEEFRRGKLCIQLPLSRIRACGNFPANVQIPSSLNLSDFHISVIGNGYHLRSSGKERLNGRGLSYDYKLVLFGNPACFEPLSIMDYTALVRFEHGLVGWVRLSRRSDWGLLGFNGTWEFDDIVNLKGLVYAIDRMGRVYVVHYDIEMPYQQTLKMECIANDWISSGCHSDRRKRLVVDSSGVLYVIERVSYCGGKIHFKVYRLDEVNCKLDQVVGFGDSRILFVGVDCCFFASVADFPGFRGNCILFLDDSFPLYGERTTFIEPIINGAREVLTVTVFHFEDGDAKPISAFPGYSDILWPPSAWFYPDLSRP</sequence>
<accession>A0A803MFS6</accession>
<reference evidence="3" key="1">
    <citation type="journal article" date="2017" name="Nature">
        <title>The genome of Chenopodium quinoa.</title>
        <authorList>
            <person name="Jarvis D.E."/>
            <person name="Ho Y.S."/>
            <person name="Lightfoot D.J."/>
            <person name="Schmoeckel S.M."/>
            <person name="Li B."/>
            <person name="Borm T.J.A."/>
            <person name="Ohyanagi H."/>
            <person name="Mineta K."/>
            <person name="Michell C.T."/>
            <person name="Saber N."/>
            <person name="Kharbatia N.M."/>
            <person name="Rupper R.R."/>
            <person name="Sharp A.R."/>
            <person name="Dally N."/>
            <person name="Boughton B.A."/>
            <person name="Woo Y.H."/>
            <person name="Gao G."/>
            <person name="Schijlen E.G.W.M."/>
            <person name="Guo X."/>
            <person name="Momin A.A."/>
            <person name="Negrao S."/>
            <person name="Al-Babili S."/>
            <person name="Gehring C."/>
            <person name="Roessner U."/>
            <person name="Jung C."/>
            <person name="Murphy K."/>
            <person name="Arold S.T."/>
            <person name="Gojobori T."/>
            <person name="van der Linden C.G."/>
            <person name="van Loo E.N."/>
            <person name="Jellen E.N."/>
            <person name="Maughan P.J."/>
            <person name="Tester M."/>
        </authorList>
    </citation>
    <scope>NUCLEOTIDE SEQUENCE [LARGE SCALE GENOMIC DNA]</scope>
    <source>
        <strain evidence="3">cv. PI 614886</strain>
    </source>
</reference>
<dbReference type="OrthoDB" id="638130at2759"/>
<dbReference type="RefSeq" id="XP_021762795.1">
    <property type="nucleotide sequence ID" value="XM_021907103.1"/>
</dbReference>
<reference evidence="3" key="2">
    <citation type="submission" date="2021-03" db="UniProtKB">
        <authorList>
            <consortium name="EnsemblPlants"/>
        </authorList>
    </citation>
    <scope>IDENTIFICATION</scope>
</reference>
<dbReference type="Pfam" id="PF00646">
    <property type="entry name" value="F-box"/>
    <property type="match status" value="1"/>
</dbReference>
<evidence type="ECO:0000259" key="1">
    <source>
        <dbReference type="Pfam" id="PF00646"/>
    </source>
</evidence>
<dbReference type="EnsemblPlants" id="AUR62028670-RA">
    <property type="protein sequence ID" value="AUR62028670-RA:cds"/>
    <property type="gene ID" value="AUR62028670"/>
</dbReference>
<evidence type="ECO:0000313" key="4">
    <source>
        <dbReference type="Proteomes" id="UP000596660"/>
    </source>
</evidence>
<keyword evidence="4" id="KW-1185">Reference proteome</keyword>
<dbReference type="InterPro" id="IPR001810">
    <property type="entry name" value="F-box_dom"/>
</dbReference>
<dbReference type="PANTHER" id="PTHR47123:SF6">
    <property type="entry name" value="F-BOX PROTEIN SKIP23-LIKE ISOFORM X1"/>
    <property type="match status" value="1"/>
</dbReference>
<gene>
    <name evidence="3" type="primary">LOC110727542</name>
</gene>
<dbReference type="Gene3D" id="1.20.1280.50">
    <property type="match status" value="1"/>
</dbReference>
<organism evidence="3 4">
    <name type="scientific">Chenopodium quinoa</name>
    <name type="common">Quinoa</name>
    <dbReference type="NCBI Taxonomy" id="63459"/>
    <lineage>
        <taxon>Eukaryota</taxon>
        <taxon>Viridiplantae</taxon>
        <taxon>Streptophyta</taxon>
        <taxon>Embryophyta</taxon>
        <taxon>Tracheophyta</taxon>
        <taxon>Spermatophyta</taxon>
        <taxon>Magnoliopsida</taxon>
        <taxon>eudicotyledons</taxon>
        <taxon>Gunneridae</taxon>
        <taxon>Pentapetalae</taxon>
        <taxon>Caryophyllales</taxon>
        <taxon>Chenopodiaceae</taxon>
        <taxon>Chenopodioideae</taxon>
        <taxon>Atripliceae</taxon>
        <taxon>Chenopodium</taxon>
    </lineage>
</organism>
<dbReference type="Gramene" id="AUR62028670-RA">
    <property type="protein sequence ID" value="AUR62028670-RA:cds"/>
    <property type="gene ID" value="AUR62028670"/>
</dbReference>
<evidence type="ECO:0000259" key="2">
    <source>
        <dbReference type="Pfam" id="PF03478"/>
    </source>
</evidence>
<proteinExistence type="predicted"/>
<dbReference type="AlphaFoldDB" id="A0A803MFS6"/>
<dbReference type="OMA" id="CIANDWI"/>
<protein>
    <submittedName>
        <fullName evidence="3">Uncharacterized protein</fullName>
    </submittedName>
</protein>
<dbReference type="InterPro" id="IPR051304">
    <property type="entry name" value="SCF_F-box_domain"/>
</dbReference>
<dbReference type="InterPro" id="IPR005174">
    <property type="entry name" value="KIB1-4_b-propeller"/>
</dbReference>
<dbReference type="Pfam" id="PF03478">
    <property type="entry name" value="Beta-prop_KIB1-4"/>
    <property type="match status" value="1"/>
</dbReference>
<name>A0A803MFS6_CHEQI</name>
<dbReference type="Proteomes" id="UP000596660">
    <property type="component" value="Unplaced"/>
</dbReference>
<feature type="domain" description="KIB1-4 beta-propeller" evidence="2">
    <location>
        <begin position="87"/>
        <end position="359"/>
    </location>
</feature>
<evidence type="ECO:0000313" key="3">
    <source>
        <dbReference type="EnsemblPlants" id="AUR62028670-RA:cds"/>
    </source>
</evidence>
<dbReference type="PANTHER" id="PTHR47123">
    <property type="entry name" value="F-BOX PROTEIN SKIP23"/>
    <property type="match status" value="1"/>
</dbReference>
<feature type="domain" description="F-box" evidence="1">
    <location>
        <begin position="8"/>
        <end position="45"/>
    </location>
</feature>
<dbReference type="GeneID" id="110727542"/>